<keyword evidence="4" id="KW-0503">Monooxygenase</keyword>
<dbReference type="PANTHER" id="PTHR46972:SF1">
    <property type="entry name" value="FAD DEPENDENT OXIDOREDUCTASE DOMAIN-CONTAINING PROTEIN"/>
    <property type="match status" value="1"/>
</dbReference>
<gene>
    <name evidence="6" type="ORF">BD310DRAFT_981923</name>
</gene>
<evidence type="ECO:0000256" key="5">
    <source>
        <dbReference type="SAM" id="MobiDB-lite"/>
    </source>
</evidence>
<dbReference type="InterPro" id="IPR036188">
    <property type="entry name" value="FAD/NAD-bd_sf"/>
</dbReference>
<dbReference type="EMBL" id="ML145254">
    <property type="protein sequence ID" value="TBU52380.1"/>
    <property type="molecule type" value="Genomic_DNA"/>
</dbReference>
<keyword evidence="3" id="KW-0560">Oxidoreductase</keyword>
<evidence type="ECO:0000256" key="4">
    <source>
        <dbReference type="ARBA" id="ARBA00023033"/>
    </source>
</evidence>
<dbReference type="Proteomes" id="UP000292082">
    <property type="component" value="Unassembled WGS sequence"/>
</dbReference>
<keyword evidence="2" id="KW-0274">FAD</keyword>
<evidence type="ECO:0000313" key="6">
    <source>
        <dbReference type="EMBL" id="TBU52380.1"/>
    </source>
</evidence>
<evidence type="ECO:0008006" key="8">
    <source>
        <dbReference type="Google" id="ProtNLM"/>
    </source>
</evidence>
<accession>A0A4Q9PC67</accession>
<dbReference type="GO" id="GO:0004497">
    <property type="term" value="F:monooxygenase activity"/>
    <property type="evidence" value="ECO:0007669"/>
    <property type="project" value="UniProtKB-KW"/>
</dbReference>
<dbReference type="Gene3D" id="3.50.50.60">
    <property type="entry name" value="FAD/NAD(P)-binding domain"/>
    <property type="match status" value="1"/>
</dbReference>
<proteinExistence type="predicted"/>
<evidence type="ECO:0000256" key="1">
    <source>
        <dbReference type="ARBA" id="ARBA00022630"/>
    </source>
</evidence>
<dbReference type="PANTHER" id="PTHR46972">
    <property type="entry name" value="MONOOXYGENASE ASQM-RELATED"/>
    <property type="match status" value="1"/>
</dbReference>
<evidence type="ECO:0000256" key="2">
    <source>
        <dbReference type="ARBA" id="ARBA00022827"/>
    </source>
</evidence>
<keyword evidence="1" id="KW-0285">Flavoprotein</keyword>
<name>A0A4Q9PC67_9APHY</name>
<feature type="region of interest" description="Disordered" evidence="5">
    <location>
        <begin position="33"/>
        <end position="52"/>
    </location>
</feature>
<dbReference type="AlphaFoldDB" id="A0A4Q9PC67"/>
<dbReference type="STRING" id="114155.A0A4Q9PC67"/>
<keyword evidence="7" id="KW-1185">Reference proteome</keyword>
<protein>
    <recommendedName>
        <fullName evidence="8">FAD-binding domain-containing protein</fullName>
    </recommendedName>
</protein>
<reference evidence="6 7" key="1">
    <citation type="submission" date="2019-01" db="EMBL/GenBank/DDBJ databases">
        <title>Draft genome sequences of three monokaryotic isolates of the white-rot basidiomycete fungus Dichomitus squalens.</title>
        <authorList>
            <consortium name="DOE Joint Genome Institute"/>
            <person name="Lopez S.C."/>
            <person name="Andreopoulos B."/>
            <person name="Pangilinan J."/>
            <person name="Lipzen A."/>
            <person name="Riley R."/>
            <person name="Ahrendt S."/>
            <person name="Ng V."/>
            <person name="Barry K."/>
            <person name="Daum C."/>
            <person name="Grigoriev I.V."/>
            <person name="Hilden K.S."/>
            <person name="Makela M.R."/>
            <person name="de Vries R.P."/>
        </authorList>
    </citation>
    <scope>NUCLEOTIDE SEQUENCE [LARGE SCALE GENOMIC DNA]</scope>
    <source>
        <strain evidence="6 7">CBS 464.89</strain>
    </source>
</reference>
<sequence>MIKVSNVAERERQCHLVGADGANSSVRPLVSPVLPTHTGVTGPEISIAPEDTKKPELQDAVELVGRVSMFSLRPREEISPKLDGDDHIRTYAWFPTPADWTLASHPAEVRKVLLEMFKE</sequence>
<evidence type="ECO:0000256" key="3">
    <source>
        <dbReference type="ARBA" id="ARBA00023002"/>
    </source>
</evidence>
<evidence type="ECO:0000313" key="7">
    <source>
        <dbReference type="Proteomes" id="UP000292082"/>
    </source>
</evidence>
<organism evidence="6 7">
    <name type="scientific">Dichomitus squalens</name>
    <dbReference type="NCBI Taxonomy" id="114155"/>
    <lineage>
        <taxon>Eukaryota</taxon>
        <taxon>Fungi</taxon>
        <taxon>Dikarya</taxon>
        <taxon>Basidiomycota</taxon>
        <taxon>Agaricomycotina</taxon>
        <taxon>Agaricomycetes</taxon>
        <taxon>Polyporales</taxon>
        <taxon>Polyporaceae</taxon>
        <taxon>Dichomitus</taxon>
    </lineage>
</organism>